<gene>
    <name evidence="3" type="ORF">RVR_5951</name>
</gene>
<dbReference type="AlphaFoldDB" id="A0A7U3VQ38"/>
<sequence>MPPVIGQATAHRRANAFAQAVEDAGLDGGREETPGGHGADAVTDGGADAHGPGDRGSGGGAGGHGGAHAAGGAHPGGAHGSHAADRHADPEQGSMVALAEALGRRPRPAMDPARKTVQRAQLIAAMEQAIADGSFRATARVPEQRGESGVRAPASALRRLAPRSRLSRRLAVGGLTMGVAAGALGGVAAASTNALPGDSLYGLKRGMEDIKLDMAGSDASRGKVYLDMASTRMQEARRLMDRGRGGQLDPESVAEVRKALSGMHQEVSEGHRLLTAAYRKDGSLQPMELLNTFAENHRQGWTDLSGKLPSQLTDVSDQVTSLFDAIDAEVAPLSLPQKDHSGTSPATRGGDGSGTGRDGGTPGGAPSGDPSATTTTKGSAGQDSGQSPSPSPSESAPDGLIGGSGKLLDTQPVLPTAPGATPTPTPTSPRHSVELPPLLPGLLPGLGLTSDDDG</sequence>
<dbReference type="Pfam" id="PF18915">
    <property type="entry name" value="DUF5667"/>
    <property type="match status" value="1"/>
</dbReference>
<dbReference type="Proteomes" id="UP000595703">
    <property type="component" value="Chromosome"/>
</dbReference>
<dbReference type="KEGG" id="arev:RVR_5951"/>
<reference evidence="3 4" key="4">
    <citation type="journal article" date="2020" name="Sci. Rep.">
        <title>beta-carboline chemical signals induce reveromycin production through a LuxR family regulator in Streptomyces sp. SN-593.</title>
        <authorList>
            <person name="Panthee S."/>
            <person name="Kito N."/>
            <person name="Hayashi T."/>
            <person name="Shimizu T."/>
            <person name="Ishikawa J."/>
            <person name="Hamamoto H."/>
            <person name="Osada H."/>
            <person name="Takahashi S."/>
        </authorList>
    </citation>
    <scope>NUCLEOTIDE SEQUENCE [LARGE SCALE GENOMIC DNA]</scope>
    <source>
        <strain evidence="3 4">SN-593</strain>
    </source>
</reference>
<feature type="domain" description="DUF5667" evidence="2">
    <location>
        <begin position="194"/>
        <end position="310"/>
    </location>
</feature>
<feature type="compositionally biased region" description="Gly residues" evidence="1">
    <location>
        <begin position="349"/>
        <end position="366"/>
    </location>
</feature>
<organism evidence="3 4">
    <name type="scientific">Actinacidiphila reveromycinica</name>
    <dbReference type="NCBI Taxonomy" id="659352"/>
    <lineage>
        <taxon>Bacteria</taxon>
        <taxon>Bacillati</taxon>
        <taxon>Actinomycetota</taxon>
        <taxon>Actinomycetes</taxon>
        <taxon>Kitasatosporales</taxon>
        <taxon>Streptomycetaceae</taxon>
        <taxon>Actinacidiphila</taxon>
    </lineage>
</organism>
<accession>A0A7U3VQ38</accession>
<feature type="compositionally biased region" description="Gly residues" evidence="1">
    <location>
        <begin position="54"/>
        <end position="79"/>
    </location>
</feature>
<dbReference type="EMBL" id="AP018365">
    <property type="protein sequence ID" value="BBA99365.1"/>
    <property type="molecule type" value="Genomic_DNA"/>
</dbReference>
<evidence type="ECO:0000256" key="1">
    <source>
        <dbReference type="SAM" id="MobiDB-lite"/>
    </source>
</evidence>
<proteinExistence type="predicted"/>
<reference evidence="3 4" key="1">
    <citation type="journal article" date="2010" name="J. Bacteriol.">
        <title>Biochemical characterization of a novel indole prenyltransferase from Streptomyces sp. SN-593.</title>
        <authorList>
            <person name="Takahashi S."/>
            <person name="Takagi H."/>
            <person name="Toyoda A."/>
            <person name="Uramoto M."/>
            <person name="Nogawa T."/>
            <person name="Ueki M."/>
            <person name="Sakaki Y."/>
            <person name="Osada H."/>
        </authorList>
    </citation>
    <scope>NUCLEOTIDE SEQUENCE [LARGE SCALE GENOMIC DNA]</scope>
    <source>
        <strain evidence="3 4">SN-593</strain>
    </source>
</reference>
<name>A0A7U3VQ38_9ACTN</name>
<feature type="compositionally biased region" description="Low complexity" evidence="1">
    <location>
        <begin position="367"/>
        <end position="399"/>
    </location>
</feature>
<evidence type="ECO:0000313" key="3">
    <source>
        <dbReference type="EMBL" id="BBA99365.1"/>
    </source>
</evidence>
<feature type="compositionally biased region" description="Low complexity" evidence="1">
    <location>
        <begin position="39"/>
        <end position="50"/>
    </location>
</feature>
<keyword evidence="4" id="KW-1185">Reference proteome</keyword>
<reference evidence="3 4" key="2">
    <citation type="journal article" date="2011" name="J. Antibiot.">
        <title>Furaquinocins I and J: novel polyketide isoprenoid hybrid compounds from Streptomyces reveromyceticus SN-593.</title>
        <authorList>
            <person name="Panthee S."/>
            <person name="Takahashi S."/>
            <person name="Takagi H."/>
            <person name="Nogawa T."/>
            <person name="Oowada E."/>
            <person name="Uramoto M."/>
            <person name="Osada H."/>
        </authorList>
    </citation>
    <scope>NUCLEOTIDE SEQUENCE [LARGE SCALE GENOMIC DNA]</scope>
    <source>
        <strain evidence="3 4">SN-593</strain>
    </source>
</reference>
<protein>
    <recommendedName>
        <fullName evidence="2">DUF5667 domain-containing protein</fullName>
    </recommendedName>
</protein>
<feature type="region of interest" description="Disordered" evidence="1">
    <location>
        <begin position="333"/>
        <end position="454"/>
    </location>
</feature>
<evidence type="ECO:0000313" key="4">
    <source>
        <dbReference type="Proteomes" id="UP000595703"/>
    </source>
</evidence>
<evidence type="ECO:0000259" key="2">
    <source>
        <dbReference type="Pfam" id="PF18915"/>
    </source>
</evidence>
<reference evidence="3 4" key="3">
    <citation type="journal article" date="2011" name="Nat. Chem. Biol.">
        <title>Reveromycin A biosynthesis uses RevG and RevJ for stereospecific spiroacetal formation.</title>
        <authorList>
            <person name="Takahashi S."/>
            <person name="Toyoda A."/>
            <person name="Sekiyama Y."/>
            <person name="Takagi H."/>
            <person name="Nogawa T."/>
            <person name="Uramoto M."/>
            <person name="Suzuki R."/>
            <person name="Koshino H."/>
            <person name="Kumano T."/>
            <person name="Panthee S."/>
            <person name="Dairi T."/>
            <person name="Ishikawa J."/>
            <person name="Ikeda H."/>
            <person name="Sakaki Y."/>
            <person name="Osada H."/>
        </authorList>
    </citation>
    <scope>NUCLEOTIDE SEQUENCE [LARGE SCALE GENOMIC DNA]</scope>
    <source>
        <strain evidence="3 4">SN-593</strain>
    </source>
</reference>
<dbReference type="InterPro" id="IPR043725">
    <property type="entry name" value="DUF5667"/>
</dbReference>
<feature type="region of interest" description="Disordered" evidence="1">
    <location>
        <begin position="18"/>
        <end position="90"/>
    </location>
</feature>